<dbReference type="InterPro" id="IPR035642">
    <property type="entry name" value="MraZ_N"/>
</dbReference>
<dbReference type="Pfam" id="PF02381">
    <property type="entry name" value="MraZ"/>
    <property type="match status" value="2"/>
</dbReference>
<evidence type="ECO:0000313" key="9">
    <source>
        <dbReference type="EMBL" id="TWT59853.1"/>
    </source>
</evidence>
<sequence>MPLTGTFERSLDDKHRLALPKPFRDQILSDTETTLYAAPGNDRCIALYSAKSFQELADRLTKLSSAQSDVRNYLRMFYSQAECLEPDKQGRIRLPARLVAFAGLESQTTLVGVRDHAEIWETTRWESLLASHADEFDSLTTAAMQALEKQ</sequence>
<keyword evidence="2 7" id="KW-0963">Cytoplasm</keyword>
<keyword evidence="5 7" id="KW-0238">DNA-binding</keyword>
<comment type="subcellular location">
    <subcellularLocation>
        <location evidence="7">Cytoplasm</location>
        <location evidence="7">Nucleoid</location>
    </subcellularLocation>
</comment>
<dbReference type="InterPro" id="IPR038619">
    <property type="entry name" value="MraZ_sf"/>
</dbReference>
<dbReference type="InterPro" id="IPR007159">
    <property type="entry name" value="SpoVT-AbrB_dom"/>
</dbReference>
<proteinExistence type="inferred from homology"/>
<dbReference type="GO" id="GO:0005737">
    <property type="term" value="C:cytoplasm"/>
    <property type="evidence" value="ECO:0007669"/>
    <property type="project" value="UniProtKB-UniRule"/>
</dbReference>
<keyword evidence="10" id="KW-1185">Reference proteome</keyword>
<dbReference type="GO" id="GO:0003700">
    <property type="term" value="F:DNA-binding transcription factor activity"/>
    <property type="evidence" value="ECO:0007669"/>
    <property type="project" value="UniProtKB-UniRule"/>
</dbReference>
<dbReference type="Proteomes" id="UP000316095">
    <property type="component" value="Unassembled WGS sequence"/>
</dbReference>
<evidence type="ECO:0000256" key="7">
    <source>
        <dbReference type="HAMAP-Rule" id="MF_01008"/>
    </source>
</evidence>
<comment type="subunit">
    <text evidence="7">Forms oligomers.</text>
</comment>
<evidence type="ECO:0000256" key="5">
    <source>
        <dbReference type="ARBA" id="ARBA00023125"/>
    </source>
</evidence>
<dbReference type="PROSITE" id="PS51740">
    <property type="entry name" value="SPOVT_ABRB"/>
    <property type="match status" value="2"/>
</dbReference>
<dbReference type="InterPro" id="IPR003444">
    <property type="entry name" value="MraZ"/>
</dbReference>
<dbReference type="Gene3D" id="3.40.1550.20">
    <property type="entry name" value="Transcriptional regulator MraZ domain"/>
    <property type="match status" value="1"/>
</dbReference>
<dbReference type="InterPro" id="IPR037914">
    <property type="entry name" value="SpoVT-AbrB_sf"/>
</dbReference>
<organism evidence="9 10">
    <name type="scientific">Rubinisphaera italica</name>
    <dbReference type="NCBI Taxonomy" id="2527969"/>
    <lineage>
        <taxon>Bacteria</taxon>
        <taxon>Pseudomonadati</taxon>
        <taxon>Planctomycetota</taxon>
        <taxon>Planctomycetia</taxon>
        <taxon>Planctomycetales</taxon>
        <taxon>Planctomycetaceae</taxon>
        <taxon>Rubinisphaera</taxon>
    </lineage>
</organism>
<accession>A0A5C5XC28</accession>
<evidence type="ECO:0000259" key="8">
    <source>
        <dbReference type="PROSITE" id="PS51740"/>
    </source>
</evidence>
<dbReference type="HAMAP" id="MF_01008">
    <property type="entry name" value="MraZ"/>
    <property type="match status" value="1"/>
</dbReference>
<dbReference type="InterPro" id="IPR020603">
    <property type="entry name" value="MraZ_dom"/>
</dbReference>
<dbReference type="GO" id="GO:2000143">
    <property type="term" value="P:negative regulation of DNA-templated transcription initiation"/>
    <property type="evidence" value="ECO:0007669"/>
    <property type="project" value="TreeGrafter"/>
</dbReference>
<evidence type="ECO:0000256" key="2">
    <source>
        <dbReference type="ARBA" id="ARBA00022490"/>
    </source>
</evidence>
<evidence type="ECO:0000313" key="10">
    <source>
        <dbReference type="Proteomes" id="UP000316095"/>
    </source>
</evidence>
<comment type="caution">
    <text evidence="9">The sequence shown here is derived from an EMBL/GenBank/DDBJ whole genome shotgun (WGS) entry which is preliminary data.</text>
</comment>
<comment type="similarity">
    <text evidence="7">Belongs to the MraZ family.</text>
</comment>
<reference evidence="9 10" key="1">
    <citation type="submission" date="2019-02" db="EMBL/GenBank/DDBJ databases">
        <title>Deep-cultivation of Planctomycetes and their phenomic and genomic characterization uncovers novel biology.</title>
        <authorList>
            <person name="Wiegand S."/>
            <person name="Jogler M."/>
            <person name="Boedeker C."/>
            <person name="Pinto D."/>
            <person name="Vollmers J."/>
            <person name="Rivas-Marin E."/>
            <person name="Kohn T."/>
            <person name="Peeters S.H."/>
            <person name="Heuer A."/>
            <person name="Rast P."/>
            <person name="Oberbeckmann S."/>
            <person name="Bunk B."/>
            <person name="Jeske O."/>
            <person name="Meyerdierks A."/>
            <person name="Storesund J.E."/>
            <person name="Kallscheuer N."/>
            <person name="Luecker S."/>
            <person name="Lage O.M."/>
            <person name="Pohl T."/>
            <person name="Merkel B.J."/>
            <person name="Hornburger P."/>
            <person name="Mueller R.-W."/>
            <person name="Bruemmer F."/>
            <person name="Labrenz M."/>
            <person name="Spormann A.M."/>
            <person name="Op Den Camp H."/>
            <person name="Overmann J."/>
            <person name="Amann R."/>
            <person name="Jetten M.S.M."/>
            <person name="Mascher T."/>
            <person name="Medema M.H."/>
            <person name="Devos D.P."/>
            <person name="Kaster A.-K."/>
            <person name="Ovreas L."/>
            <person name="Rohde M."/>
            <person name="Galperin M.Y."/>
            <person name="Jogler C."/>
        </authorList>
    </citation>
    <scope>NUCLEOTIDE SEQUENCE [LARGE SCALE GENOMIC DNA]</scope>
    <source>
        <strain evidence="9 10">Pan54</strain>
    </source>
</reference>
<dbReference type="RefSeq" id="WP_146502038.1">
    <property type="nucleotide sequence ID" value="NZ_SJPG01000001.1"/>
</dbReference>
<dbReference type="GO" id="GO:0000976">
    <property type="term" value="F:transcription cis-regulatory region binding"/>
    <property type="evidence" value="ECO:0007669"/>
    <property type="project" value="TreeGrafter"/>
</dbReference>
<name>A0A5C5XC28_9PLAN</name>
<protein>
    <recommendedName>
        <fullName evidence="1 7">Transcriptional regulator MraZ</fullName>
    </recommendedName>
</protein>
<dbReference type="GO" id="GO:0009295">
    <property type="term" value="C:nucleoid"/>
    <property type="evidence" value="ECO:0007669"/>
    <property type="project" value="UniProtKB-SubCell"/>
</dbReference>
<feature type="domain" description="SpoVT-AbrB" evidence="8">
    <location>
        <begin position="6"/>
        <end position="52"/>
    </location>
</feature>
<keyword evidence="6 7" id="KW-0804">Transcription</keyword>
<evidence type="ECO:0000256" key="1">
    <source>
        <dbReference type="ARBA" id="ARBA00013860"/>
    </source>
</evidence>
<feature type="domain" description="SpoVT-AbrB" evidence="8">
    <location>
        <begin position="81"/>
        <end position="124"/>
    </location>
</feature>
<dbReference type="CDD" id="cd16321">
    <property type="entry name" value="MraZ_C"/>
    <property type="match status" value="1"/>
</dbReference>
<dbReference type="PANTHER" id="PTHR34701:SF1">
    <property type="entry name" value="TRANSCRIPTIONAL REGULATOR MRAZ"/>
    <property type="match status" value="1"/>
</dbReference>
<dbReference type="OrthoDB" id="9807753at2"/>
<keyword evidence="4 7" id="KW-0805">Transcription regulation</keyword>
<dbReference type="SUPFAM" id="SSF89447">
    <property type="entry name" value="AbrB/MazE/MraZ-like"/>
    <property type="match status" value="1"/>
</dbReference>
<dbReference type="EMBL" id="SJPG01000001">
    <property type="protein sequence ID" value="TWT59853.1"/>
    <property type="molecule type" value="Genomic_DNA"/>
</dbReference>
<evidence type="ECO:0000256" key="4">
    <source>
        <dbReference type="ARBA" id="ARBA00023015"/>
    </source>
</evidence>
<dbReference type="CDD" id="cd16320">
    <property type="entry name" value="MraZ_N"/>
    <property type="match status" value="1"/>
</dbReference>
<dbReference type="PANTHER" id="PTHR34701">
    <property type="entry name" value="TRANSCRIPTIONAL REGULATOR MRAZ"/>
    <property type="match status" value="1"/>
</dbReference>
<dbReference type="InterPro" id="IPR035644">
    <property type="entry name" value="MraZ_C"/>
</dbReference>
<evidence type="ECO:0000256" key="6">
    <source>
        <dbReference type="ARBA" id="ARBA00023163"/>
    </source>
</evidence>
<gene>
    <name evidence="7 9" type="primary">mraZ</name>
    <name evidence="9" type="ORF">Pan54_05640</name>
</gene>
<keyword evidence="3" id="KW-0677">Repeat</keyword>
<evidence type="ECO:0000256" key="3">
    <source>
        <dbReference type="ARBA" id="ARBA00022737"/>
    </source>
</evidence>
<dbReference type="AlphaFoldDB" id="A0A5C5XC28"/>